<proteinExistence type="predicted"/>
<evidence type="ECO:0000313" key="1">
    <source>
        <dbReference type="EMBL" id="MDT0331342.1"/>
    </source>
</evidence>
<dbReference type="EMBL" id="JAVREP010000022">
    <property type="protein sequence ID" value="MDT0331342.1"/>
    <property type="molecule type" value="Genomic_DNA"/>
</dbReference>
<dbReference type="RefSeq" id="WP_311513871.1">
    <property type="nucleotide sequence ID" value="NZ_JAVREP010000022.1"/>
</dbReference>
<comment type="caution">
    <text evidence="1">The sequence shown here is derived from an EMBL/GenBank/DDBJ whole genome shotgun (WGS) entry which is preliminary data.</text>
</comment>
<organism evidence="1 2">
    <name type="scientific">Nocardiopsis lambiniae</name>
    <dbReference type="NCBI Taxonomy" id="3075539"/>
    <lineage>
        <taxon>Bacteria</taxon>
        <taxon>Bacillati</taxon>
        <taxon>Actinomycetota</taxon>
        <taxon>Actinomycetes</taxon>
        <taxon>Streptosporangiales</taxon>
        <taxon>Nocardiopsidaceae</taxon>
        <taxon>Nocardiopsis</taxon>
    </lineage>
</organism>
<protein>
    <recommendedName>
        <fullName evidence="3">Tetratricopeptide repeat protein</fullName>
    </recommendedName>
</protein>
<dbReference type="Proteomes" id="UP001183390">
    <property type="component" value="Unassembled WGS sequence"/>
</dbReference>
<sequence>MLVGDISITDLFDAIGDALTLPPAATPDGEATRSALLGHRIAAVCAAVEHVRTTGDPVEALDLLDAAVEAHPVAYTCRPHPRAGGAG</sequence>
<evidence type="ECO:0008006" key="3">
    <source>
        <dbReference type="Google" id="ProtNLM"/>
    </source>
</evidence>
<evidence type="ECO:0000313" key="2">
    <source>
        <dbReference type="Proteomes" id="UP001183390"/>
    </source>
</evidence>
<accession>A0ABU2MFD6</accession>
<keyword evidence="2" id="KW-1185">Reference proteome</keyword>
<gene>
    <name evidence="1" type="ORF">RM479_23250</name>
</gene>
<reference evidence="2" key="1">
    <citation type="submission" date="2023-07" db="EMBL/GenBank/DDBJ databases">
        <title>30 novel species of actinomycetes from the DSMZ collection.</title>
        <authorList>
            <person name="Nouioui I."/>
        </authorList>
    </citation>
    <scope>NUCLEOTIDE SEQUENCE [LARGE SCALE GENOMIC DNA]</scope>
    <source>
        <strain evidence="2">DSM 44743</strain>
    </source>
</reference>
<name>A0ABU2MFD6_9ACTN</name>